<keyword evidence="4 10" id="KW-0812">Transmembrane</keyword>
<dbReference type="OrthoDB" id="2285710at2759"/>
<evidence type="ECO:0000256" key="4">
    <source>
        <dbReference type="ARBA" id="ARBA00022692"/>
    </source>
</evidence>
<reference evidence="12" key="2">
    <citation type="submission" date="2020-08" db="EMBL/GenBank/DDBJ databases">
        <authorList>
            <person name="Kikuchi T."/>
        </authorList>
    </citation>
    <scope>NUCLEOTIDE SEQUENCE</scope>
    <source>
        <strain evidence="11">Ka4C1</strain>
    </source>
</reference>
<evidence type="ECO:0000313" key="15">
    <source>
        <dbReference type="WBParaSite" id="BXY_1607000.1"/>
    </source>
</evidence>
<keyword evidence="14" id="KW-1185">Reference proteome</keyword>
<accession>A0A1I7SSQ3</accession>
<dbReference type="EMBL" id="CAJFCV020000003">
    <property type="protein sequence ID" value="CAG9108920.1"/>
    <property type="molecule type" value="Genomic_DNA"/>
</dbReference>
<reference evidence="15" key="1">
    <citation type="submission" date="2016-11" db="UniProtKB">
        <authorList>
            <consortium name="WormBaseParasite"/>
        </authorList>
    </citation>
    <scope>IDENTIFICATION</scope>
</reference>
<evidence type="ECO:0000256" key="8">
    <source>
        <dbReference type="ARBA" id="ARBA00023136"/>
    </source>
</evidence>
<feature type="region of interest" description="Disordered" evidence="9">
    <location>
        <begin position="59"/>
        <end position="97"/>
    </location>
</feature>
<dbReference type="SUPFAM" id="SSF46785">
    <property type="entry name" value="Winged helix' DNA-binding domain"/>
    <property type="match status" value="1"/>
</dbReference>
<gene>
    <name evidence="11" type="ORF">BXYJ_LOCUS6945</name>
</gene>
<protein>
    <recommendedName>
        <fullName evidence="3">DDRGK domain-containing protein 1</fullName>
    </recommendedName>
</protein>
<sequence length="292" mass="33604">MDRNPEFKVPSNDSLMYLSIAFLGTVFTVILGFAIKTWMDERESKRRREIAAEVGGEFGRIIAGTNARNDDDEDGDDDYLEGSGSEEDGVPRDAFEKKVGKKKLAKLQAKQEAKAAREAMLAERADKKRKEEEEEQKRQKEREIEEEKERKEEEERKKLAEEKAAREREEYLKMKEAFAVEEEGFDEVPEADAENLLNQFVDYCRTQKVVNIDDLASIYKLKVGDVAERIQTLIETERLHGVVDDRGKFIYITQEEFDAVAKFINQRGRVTVQDLVSYSNRLISLMPTTAEA</sequence>
<dbReference type="InterPro" id="IPR019153">
    <property type="entry name" value="DDRGK_dom-contain"/>
</dbReference>
<evidence type="ECO:0000313" key="11">
    <source>
        <dbReference type="EMBL" id="CAD5221973.1"/>
    </source>
</evidence>
<evidence type="ECO:0000313" key="12">
    <source>
        <dbReference type="EMBL" id="CAG9108920.1"/>
    </source>
</evidence>
<dbReference type="EMBL" id="CAJFDI010000003">
    <property type="protein sequence ID" value="CAD5221973.1"/>
    <property type="molecule type" value="Genomic_DNA"/>
</dbReference>
<evidence type="ECO:0000256" key="3">
    <source>
        <dbReference type="ARBA" id="ARBA00018218"/>
    </source>
</evidence>
<keyword evidence="6" id="KW-0256">Endoplasmic reticulum</keyword>
<dbReference type="InterPro" id="IPR036390">
    <property type="entry name" value="WH_DNA-bd_sf"/>
</dbReference>
<feature type="region of interest" description="Disordered" evidence="9">
    <location>
        <begin position="115"/>
        <end position="165"/>
    </location>
</feature>
<evidence type="ECO:0000256" key="5">
    <source>
        <dbReference type="ARBA" id="ARBA00022786"/>
    </source>
</evidence>
<name>A0A1I7SSQ3_BURXY</name>
<dbReference type="Proteomes" id="UP000659654">
    <property type="component" value="Unassembled WGS sequence"/>
</dbReference>
<dbReference type="Pfam" id="PF09756">
    <property type="entry name" value="DDRGK"/>
    <property type="match status" value="1"/>
</dbReference>
<feature type="transmembrane region" description="Helical" evidence="10">
    <location>
        <begin position="15"/>
        <end position="38"/>
    </location>
</feature>
<dbReference type="eggNOG" id="KOG3054">
    <property type="taxonomic scope" value="Eukaryota"/>
</dbReference>
<dbReference type="InterPro" id="IPR050899">
    <property type="entry name" value="DDRGK_domain-containing"/>
</dbReference>
<dbReference type="Proteomes" id="UP000582659">
    <property type="component" value="Unassembled WGS sequence"/>
</dbReference>
<dbReference type="WBParaSite" id="BXY_1607000.1">
    <property type="protein sequence ID" value="BXY_1607000.1"/>
    <property type="gene ID" value="BXY_1607000"/>
</dbReference>
<keyword evidence="5" id="KW-0833">Ubl conjugation pathway</keyword>
<dbReference type="SMR" id="A0A1I7SSQ3"/>
<comment type="similarity">
    <text evidence="2">Belongs to the DDRGK1 family.</text>
</comment>
<dbReference type="PANTHER" id="PTHR48176">
    <property type="entry name" value="DDRGK DOMAIN-CONTAINING PROTEIN 1"/>
    <property type="match status" value="1"/>
</dbReference>
<dbReference type="GO" id="GO:0044389">
    <property type="term" value="F:ubiquitin-like protein ligase binding"/>
    <property type="evidence" value="ECO:0007669"/>
    <property type="project" value="TreeGrafter"/>
</dbReference>
<evidence type="ECO:0000313" key="13">
    <source>
        <dbReference type="Proteomes" id="UP000095284"/>
    </source>
</evidence>
<evidence type="ECO:0000256" key="2">
    <source>
        <dbReference type="ARBA" id="ARBA00009829"/>
    </source>
</evidence>
<comment type="subcellular location">
    <subcellularLocation>
        <location evidence="1">Endoplasmic reticulum membrane</location>
        <topology evidence="1">Single-pass membrane protein</topology>
    </subcellularLocation>
</comment>
<dbReference type="PANTHER" id="PTHR48176:SF1">
    <property type="entry name" value="DDRGK DOMAIN-CONTAINING PROTEIN 1"/>
    <property type="match status" value="1"/>
</dbReference>
<feature type="compositionally biased region" description="Acidic residues" evidence="9">
    <location>
        <begin position="70"/>
        <end position="88"/>
    </location>
</feature>
<dbReference type="AlphaFoldDB" id="A0A1I7SSQ3"/>
<organism evidence="13 15">
    <name type="scientific">Bursaphelenchus xylophilus</name>
    <name type="common">Pinewood nematode worm</name>
    <name type="synonym">Aphelenchoides xylophilus</name>
    <dbReference type="NCBI Taxonomy" id="6326"/>
    <lineage>
        <taxon>Eukaryota</taxon>
        <taxon>Metazoa</taxon>
        <taxon>Ecdysozoa</taxon>
        <taxon>Nematoda</taxon>
        <taxon>Chromadorea</taxon>
        <taxon>Rhabditida</taxon>
        <taxon>Tylenchina</taxon>
        <taxon>Tylenchomorpha</taxon>
        <taxon>Aphelenchoidea</taxon>
        <taxon>Aphelenchoididae</taxon>
        <taxon>Bursaphelenchus</taxon>
    </lineage>
</organism>
<keyword evidence="8 10" id="KW-0472">Membrane</keyword>
<evidence type="ECO:0000256" key="6">
    <source>
        <dbReference type="ARBA" id="ARBA00022824"/>
    </source>
</evidence>
<dbReference type="SMART" id="SM01128">
    <property type="entry name" value="DDRGK"/>
    <property type="match status" value="1"/>
</dbReference>
<dbReference type="FunFam" id="1.10.10.10:FF:000143">
    <property type="entry name" value="DDRGK domain-containing protein 1"/>
    <property type="match status" value="1"/>
</dbReference>
<evidence type="ECO:0000256" key="10">
    <source>
        <dbReference type="SAM" id="Phobius"/>
    </source>
</evidence>
<evidence type="ECO:0000256" key="9">
    <source>
        <dbReference type="SAM" id="MobiDB-lite"/>
    </source>
</evidence>
<evidence type="ECO:0000256" key="7">
    <source>
        <dbReference type="ARBA" id="ARBA00022989"/>
    </source>
</evidence>
<proteinExistence type="inferred from homology"/>
<keyword evidence="7 10" id="KW-1133">Transmembrane helix</keyword>
<dbReference type="Proteomes" id="UP000095284">
    <property type="component" value="Unplaced"/>
</dbReference>
<evidence type="ECO:0000256" key="1">
    <source>
        <dbReference type="ARBA" id="ARBA00004389"/>
    </source>
</evidence>
<dbReference type="InterPro" id="IPR036388">
    <property type="entry name" value="WH-like_DNA-bd_sf"/>
</dbReference>
<evidence type="ECO:0000313" key="14">
    <source>
        <dbReference type="Proteomes" id="UP000659654"/>
    </source>
</evidence>
<dbReference type="Gene3D" id="1.10.10.10">
    <property type="entry name" value="Winged helix-like DNA-binding domain superfamily/Winged helix DNA-binding domain"/>
    <property type="match status" value="1"/>
</dbReference>
<dbReference type="GO" id="GO:0005789">
    <property type="term" value="C:endoplasmic reticulum membrane"/>
    <property type="evidence" value="ECO:0007669"/>
    <property type="project" value="UniProtKB-SubCell"/>
</dbReference>